<protein>
    <submittedName>
        <fullName evidence="1">Uncharacterized protein</fullName>
    </submittedName>
</protein>
<reference evidence="1" key="1">
    <citation type="submission" date="2020-06" db="EMBL/GenBank/DDBJ databases">
        <title>Unique genomic features of the anaerobic methanotrophic archaea.</title>
        <authorList>
            <person name="Chadwick G.L."/>
            <person name="Skennerton C.T."/>
            <person name="Laso-Perez R."/>
            <person name="Leu A.O."/>
            <person name="Speth D.R."/>
            <person name="Yu H."/>
            <person name="Morgan-Lang C."/>
            <person name="Hatzenpichler R."/>
            <person name="Goudeau D."/>
            <person name="Malmstrom R."/>
            <person name="Brazelton W.J."/>
            <person name="Woyke T."/>
            <person name="Hallam S.J."/>
            <person name="Tyson G.W."/>
            <person name="Wegener G."/>
            <person name="Boetius A."/>
            <person name="Orphan V."/>
        </authorList>
    </citation>
    <scope>NUCLEOTIDE SEQUENCE</scope>
</reference>
<dbReference type="EMBL" id="MT631282">
    <property type="protein sequence ID" value="QNO47880.1"/>
    <property type="molecule type" value="Genomic_DNA"/>
</dbReference>
<evidence type="ECO:0000313" key="1">
    <source>
        <dbReference type="EMBL" id="QNO47880.1"/>
    </source>
</evidence>
<organism evidence="1">
    <name type="scientific">Candidatus Methanogaster sp. ANME-2c ERB4</name>
    <dbReference type="NCBI Taxonomy" id="2759911"/>
    <lineage>
        <taxon>Archaea</taxon>
        <taxon>Methanobacteriati</taxon>
        <taxon>Methanobacteriota</taxon>
        <taxon>Stenosarchaea group</taxon>
        <taxon>Methanomicrobia</taxon>
        <taxon>Methanosarcinales</taxon>
        <taxon>ANME-2 cluster</taxon>
        <taxon>Candidatus Methanogasteraceae</taxon>
        <taxon>Candidatus Methanogaster</taxon>
    </lineage>
</organism>
<dbReference type="AlphaFoldDB" id="A0A7G9YIP6"/>
<accession>A0A7G9YIP6</accession>
<gene>
    <name evidence="1" type="ORF">LLFONJKP_00001</name>
</gene>
<name>A0A7G9YIP6_9EURY</name>
<sequence length="136" mass="15960">MSEDMVHQRVYKIFLSCKDDLKICDEHIEKLLKDHVRRAKNVDIDIKCIKKRENVKSAMQDMEDANENCVYVIDIQRDFDNTAYWQLGYAMGKKIKIIGYYAGKKNDKKISEDVDQLTMPLHSENSTHFLELISSQ</sequence>
<proteinExistence type="predicted"/>